<evidence type="ECO:0000313" key="2">
    <source>
        <dbReference type="EMBL" id="QJH97892.1"/>
    </source>
</evidence>
<reference evidence="1" key="1">
    <citation type="submission" date="2020-03" db="EMBL/GenBank/DDBJ databases">
        <title>The deep terrestrial virosphere.</title>
        <authorList>
            <person name="Holmfeldt K."/>
            <person name="Nilsson E."/>
            <person name="Simone D."/>
            <person name="Lopez-Fernandez M."/>
            <person name="Wu X."/>
            <person name="de Brujin I."/>
            <person name="Lundin D."/>
            <person name="Andersson A."/>
            <person name="Bertilsson S."/>
            <person name="Dopson M."/>
        </authorList>
    </citation>
    <scope>NUCLEOTIDE SEQUENCE</scope>
    <source>
        <strain evidence="1">TM448A00919</strain>
        <strain evidence="2">TM448B01113</strain>
    </source>
</reference>
<gene>
    <name evidence="1" type="ORF">TM448A00919_0010</name>
    <name evidence="2" type="ORF">TM448B01113_0008</name>
</gene>
<proteinExistence type="predicted"/>
<accession>A0A6H1ZMC3</accession>
<sequence>MPQCKACNAHIVFLKTSKGNTTPVDWSSLSVNQKKQYNDHFHFVYGGELLFDHTTMVSHFATCPEASAFRRNKTANKSKFSS</sequence>
<dbReference type="EMBL" id="MT144706">
    <property type="protein sequence ID" value="QJH97892.1"/>
    <property type="molecule type" value="Genomic_DNA"/>
</dbReference>
<evidence type="ECO:0000313" key="1">
    <source>
        <dbReference type="EMBL" id="QJA48350.1"/>
    </source>
</evidence>
<dbReference type="AlphaFoldDB" id="A0A6H1ZMC3"/>
<protein>
    <submittedName>
        <fullName evidence="1">Uncharacterized protein</fullName>
    </submittedName>
</protein>
<dbReference type="EMBL" id="MT144081">
    <property type="protein sequence ID" value="QJA48350.1"/>
    <property type="molecule type" value="Genomic_DNA"/>
</dbReference>
<name>A0A6H1ZMC3_9ZZZZ</name>
<organism evidence="1">
    <name type="scientific">viral metagenome</name>
    <dbReference type="NCBI Taxonomy" id="1070528"/>
    <lineage>
        <taxon>unclassified sequences</taxon>
        <taxon>metagenomes</taxon>
        <taxon>organismal metagenomes</taxon>
    </lineage>
</organism>